<accession>A0ACC0LZA5</accession>
<evidence type="ECO:0000313" key="2">
    <source>
        <dbReference type="Proteomes" id="UP001062846"/>
    </source>
</evidence>
<name>A0ACC0LZA5_RHOML</name>
<dbReference type="Proteomes" id="UP001062846">
    <property type="component" value="Chromosome 10"/>
</dbReference>
<comment type="caution">
    <text evidence="1">The sequence shown here is derived from an EMBL/GenBank/DDBJ whole genome shotgun (WGS) entry which is preliminary data.</text>
</comment>
<protein>
    <submittedName>
        <fullName evidence="1">Uncharacterized protein</fullName>
    </submittedName>
</protein>
<reference evidence="1" key="1">
    <citation type="submission" date="2022-02" db="EMBL/GenBank/DDBJ databases">
        <title>Plant Genome Project.</title>
        <authorList>
            <person name="Zhang R.-G."/>
        </authorList>
    </citation>
    <scope>NUCLEOTIDE SEQUENCE</scope>
    <source>
        <strain evidence="1">AT1</strain>
    </source>
</reference>
<dbReference type="EMBL" id="CM046397">
    <property type="protein sequence ID" value="KAI8533687.1"/>
    <property type="molecule type" value="Genomic_DNA"/>
</dbReference>
<evidence type="ECO:0000313" key="1">
    <source>
        <dbReference type="EMBL" id="KAI8533687.1"/>
    </source>
</evidence>
<organism evidence="1 2">
    <name type="scientific">Rhododendron molle</name>
    <name type="common">Chinese azalea</name>
    <name type="synonym">Azalea mollis</name>
    <dbReference type="NCBI Taxonomy" id="49168"/>
    <lineage>
        <taxon>Eukaryota</taxon>
        <taxon>Viridiplantae</taxon>
        <taxon>Streptophyta</taxon>
        <taxon>Embryophyta</taxon>
        <taxon>Tracheophyta</taxon>
        <taxon>Spermatophyta</taxon>
        <taxon>Magnoliopsida</taxon>
        <taxon>eudicotyledons</taxon>
        <taxon>Gunneridae</taxon>
        <taxon>Pentapetalae</taxon>
        <taxon>asterids</taxon>
        <taxon>Ericales</taxon>
        <taxon>Ericaceae</taxon>
        <taxon>Ericoideae</taxon>
        <taxon>Rhodoreae</taxon>
        <taxon>Rhododendron</taxon>
    </lineage>
</organism>
<proteinExistence type="predicted"/>
<gene>
    <name evidence="1" type="ORF">RHMOL_Rhmol10G0028300</name>
</gene>
<keyword evidence="2" id="KW-1185">Reference proteome</keyword>
<sequence>MGKPSEIATINRDNEGTKEGHVNVEGSLPNRSGEVNGEATIMGDHNAGTSGVKGNDSESDSNSSCDSEPVVYECPDTEFNDFDKDIEENCFGVDQLWACYDTNEGMPRFYARIRKVQFQKGSEKCSYLIYPRKGEIWALFKDWDISWSSDPENHKKYQYEIVEVISDFVSDDGTRVAYLEKVVGFVSVSQPTSREGKSSVLILPAELLRFSHCIPSFKLMGTEKEGISEGSFELDPTALDTTFDECGNVKMEAEGLDVKVDVSNHKSPEKALKIVKSAEKLKTPEKCVGSEGKTDFDKETFTLRSPRGS</sequence>